<sequence>MAPSNPKRTSKASSQTKPNSEPEPPSTTTISTSEATPPPSSETTHPALFSITTLHLASLDHQNPVYIVRPTQIWDSLSRYRHCIIPHIPPLHLNLHTDISLHRPSLPHNPSSPPTQIWYARILSIHAHSPQHVYLRTFYYYTPSQLPPSTHTFSMGLYAMQKLLSNGHSYSK</sequence>
<dbReference type="Proteomes" id="UP001166286">
    <property type="component" value="Unassembled WGS sequence"/>
</dbReference>
<proteinExistence type="predicted"/>
<comment type="caution">
    <text evidence="2">The sequence shown here is derived from an EMBL/GenBank/DDBJ whole genome shotgun (WGS) entry which is preliminary data.</text>
</comment>
<name>A0AA39UDP1_9LECA</name>
<accession>A0AA39UDP1</accession>
<evidence type="ECO:0000313" key="3">
    <source>
        <dbReference type="Proteomes" id="UP001166286"/>
    </source>
</evidence>
<reference evidence="2" key="1">
    <citation type="submission" date="2023-03" db="EMBL/GenBank/DDBJ databases">
        <title>Complete genome of Cladonia borealis.</title>
        <authorList>
            <person name="Park H."/>
        </authorList>
    </citation>
    <scope>NUCLEOTIDE SEQUENCE</scope>
    <source>
        <strain evidence="2">ANT050790</strain>
    </source>
</reference>
<gene>
    <name evidence="2" type="ORF">JMJ35_001745</name>
</gene>
<evidence type="ECO:0000313" key="2">
    <source>
        <dbReference type="EMBL" id="KAK0515711.1"/>
    </source>
</evidence>
<protein>
    <submittedName>
        <fullName evidence="2">Uncharacterized protein</fullName>
    </submittedName>
</protein>
<dbReference type="AlphaFoldDB" id="A0AA39UDP1"/>
<dbReference type="EMBL" id="JAFEKC020000003">
    <property type="protein sequence ID" value="KAK0515711.1"/>
    <property type="molecule type" value="Genomic_DNA"/>
</dbReference>
<feature type="compositionally biased region" description="Low complexity" evidence="1">
    <location>
        <begin position="26"/>
        <end position="45"/>
    </location>
</feature>
<organism evidence="2 3">
    <name type="scientific">Cladonia borealis</name>
    <dbReference type="NCBI Taxonomy" id="184061"/>
    <lineage>
        <taxon>Eukaryota</taxon>
        <taxon>Fungi</taxon>
        <taxon>Dikarya</taxon>
        <taxon>Ascomycota</taxon>
        <taxon>Pezizomycotina</taxon>
        <taxon>Lecanoromycetes</taxon>
        <taxon>OSLEUM clade</taxon>
        <taxon>Lecanoromycetidae</taxon>
        <taxon>Lecanorales</taxon>
        <taxon>Lecanorineae</taxon>
        <taxon>Cladoniaceae</taxon>
        <taxon>Cladonia</taxon>
    </lineage>
</organism>
<feature type="region of interest" description="Disordered" evidence="1">
    <location>
        <begin position="1"/>
        <end position="45"/>
    </location>
</feature>
<evidence type="ECO:0000256" key="1">
    <source>
        <dbReference type="SAM" id="MobiDB-lite"/>
    </source>
</evidence>
<keyword evidence="3" id="KW-1185">Reference proteome</keyword>